<dbReference type="EMBL" id="RAQQ01000015">
    <property type="protein sequence ID" value="RKF25544.1"/>
    <property type="molecule type" value="Genomic_DNA"/>
</dbReference>
<evidence type="ECO:0000256" key="8">
    <source>
        <dbReference type="ARBA" id="ARBA00022679"/>
    </source>
</evidence>
<dbReference type="PANTHER" id="PTHR21403:SF10">
    <property type="entry name" value="ATP PHOSPHORIBOSYLTRANSFERASE"/>
    <property type="match status" value="1"/>
</dbReference>
<evidence type="ECO:0000256" key="7">
    <source>
        <dbReference type="ARBA" id="ARBA00022676"/>
    </source>
</evidence>
<keyword evidence="8" id="KW-0808">Transferase</keyword>
<evidence type="ECO:0000256" key="1">
    <source>
        <dbReference type="ARBA" id="ARBA00000915"/>
    </source>
</evidence>
<dbReference type="AlphaFoldDB" id="A0A420EXV7"/>
<dbReference type="Gene3D" id="3.40.190.10">
    <property type="entry name" value="Periplasmic binding protein-like II"/>
    <property type="match status" value="2"/>
</dbReference>
<comment type="catalytic activity">
    <reaction evidence="1">
        <text>1-(5-phospho-beta-D-ribosyl)-ATP + diphosphate = 5-phospho-alpha-D-ribose 1-diphosphate + ATP</text>
        <dbReference type="Rhea" id="RHEA:18473"/>
        <dbReference type="ChEBI" id="CHEBI:30616"/>
        <dbReference type="ChEBI" id="CHEBI:33019"/>
        <dbReference type="ChEBI" id="CHEBI:58017"/>
        <dbReference type="ChEBI" id="CHEBI:73183"/>
        <dbReference type="EC" id="2.4.2.17"/>
    </reaction>
</comment>
<dbReference type="GO" id="GO:0003879">
    <property type="term" value="F:ATP phosphoribosyltransferase activity"/>
    <property type="evidence" value="ECO:0007669"/>
    <property type="project" value="UniProtKB-EC"/>
</dbReference>
<dbReference type="EC" id="2.4.2.17" evidence="4"/>
<dbReference type="InterPro" id="IPR001348">
    <property type="entry name" value="ATP_PRibTrfase_HisG"/>
</dbReference>
<comment type="pathway">
    <text evidence="3">Amino-acid biosynthesis; L-histidine biosynthesis; L-histidine from 5-phospho-alpha-D-ribose 1-diphosphate: step 1/9.</text>
</comment>
<feature type="domain" description="ATP phosphoribosyltransferase catalytic" evidence="14">
    <location>
        <begin position="105"/>
        <end position="242"/>
    </location>
</feature>
<comment type="caution">
    <text evidence="15">The sequence shown here is derived from an EMBL/GenBank/DDBJ whole genome shotgun (WGS) entry which is preliminary data.</text>
</comment>
<evidence type="ECO:0000256" key="3">
    <source>
        <dbReference type="ARBA" id="ARBA00004667"/>
    </source>
</evidence>
<dbReference type="GO" id="GO:0005524">
    <property type="term" value="F:ATP binding"/>
    <property type="evidence" value="ECO:0007669"/>
    <property type="project" value="UniProtKB-KW"/>
</dbReference>
<evidence type="ECO:0000256" key="10">
    <source>
        <dbReference type="ARBA" id="ARBA00022840"/>
    </source>
</evidence>
<evidence type="ECO:0000256" key="4">
    <source>
        <dbReference type="ARBA" id="ARBA00011946"/>
    </source>
</evidence>
<dbReference type="InterPro" id="IPR013820">
    <property type="entry name" value="ATP_PRibTrfase_cat"/>
</dbReference>
<dbReference type="SUPFAM" id="SSF53850">
    <property type="entry name" value="Periplasmic binding protein-like II"/>
    <property type="match status" value="1"/>
</dbReference>
<feature type="region of interest" description="Disordered" evidence="13">
    <location>
        <begin position="263"/>
        <end position="295"/>
    </location>
</feature>
<evidence type="ECO:0000259" key="14">
    <source>
        <dbReference type="Pfam" id="PF01634"/>
    </source>
</evidence>
<keyword evidence="5" id="KW-0963">Cytoplasm</keyword>
<dbReference type="Pfam" id="PF01634">
    <property type="entry name" value="HisG"/>
    <property type="match status" value="1"/>
</dbReference>
<evidence type="ECO:0000313" key="16">
    <source>
        <dbReference type="Proteomes" id="UP000285744"/>
    </source>
</evidence>
<name>A0A420EXV7_9ACTN</name>
<dbReference type="PANTHER" id="PTHR21403">
    <property type="entry name" value="ATP PHOSPHORIBOSYLTRANSFERASE ATP-PRTASE"/>
    <property type="match status" value="1"/>
</dbReference>
<keyword evidence="10" id="KW-0067">ATP-binding</keyword>
<keyword evidence="7" id="KW-0328">Glycosyltransferase</keyword>
<dbReference type="GO" id="GO:0000105">
    <property type="term" value="P:L-histidine biosynthetic process"/>
    <property type="evidence" value="ECO:0007669"/>
    <property type="project" value="UniProtKB-UniPathway"/>
</dbReference>
<evidence type="ECO:0000256" key="6">
    <source>
        <dbReference type="ARBA" id="ARBA00022605"/>
    </source>
</evidence>
<keyword evidence="11" id="KW-0368">Histidine biosynthesis</keyword>
<evidence type="ECO:0000256" key="2">
    <source>
        <dbReference type="ARBA" id="ARBA00004496"/>
    </source>
</evidence>
<reference evidence="15 16" key="1">
    <citation type="journal article" date="2018" name="Int. J. Syst. Evol. Microbiol.">
        <title>Micromonospora globbae sp. nov., an endophytic actinomycete isolated from roots of Globba winitii C. H. Wright.</title>
        <authorList>
            <person name="Kuncharoen N."/>
            <person name="Pittayakhajonwut P."/>
            <person name="Tanasupawat S."/>
        </authorList>
    </citation>
    <scope>NUCLEOTIDE SEQUENCE [LARGE SCALE GENOMIC DNA]</scope>
    <source>
        <strain evidence="15 16">WPS1-2</strain>
    </source>
</reference>
<keyword evidence="6" id="KW-0028">Amino-acid biosynthesis</keyword>
<accession>A0A420EXV7</accession>
<dbReference type="GO" id="GO:0005737">
    <property type="term" value="C:cytoplasm"/>
    <property type="evidence" value="ECO:0007669"/>
    <property type="project" value="UniProtKB-SubCell"/>
</dbReference>
<evidence type="ECO:0000256" key="12">
    <source>
        <dbReference type="ARBA" id="ARBA00024861"/>
    </source>
</evidence>
<keyword evidence="9" id="KW-0547">Nucleotide-binding</keyword>
<evidence type="ECO:0000256" key="5">
    <source>
        <dbReference type="ARBA" id="ARBA00022490"/>
    </source>
</evidence>
<comment type="function">
    <text evidence="12">Catalyzes the condensation of ATP and 5-phosphoribose 1-diphosphate to form N'-(5'-phosphoribosyl)-ATP (PR-ATP). Has a crucial role in the pathway because the rate of histidine biosynthesis seems to be controlled primarily by regulation of HisG enzymatic activity.</text>
</comment>
<comment type="subcellular location">
    <subcellularLocation>
        <location evidence="2">Cytoplasm</location>
    </subcellularLocation>
</comment>
<gene>
    <name evidence="15" type="ORF">D7I43_21030</name>
</gene>
<organism evidence="15 16">
    <name type="scientific">Micromonospora globbae</name>
    <dbReference type="NCBI Taxonomy" id="1894969"/>
    <lineage>
        <taxon>Bacteria</taxon>
        <taxon>Bacillati</taxon>
        <taxon>Actinomycetota</taxon>
        <taxon>Actinomycetes</taxon>
        <taxon>Micromonosporales</taxon>
        <taxon>Micromonosporaceae</taxon>
        <taxon>Micromonospora</taxon>
    </lineage>
</organism>
<evidence type="ECO:0000256" key="9">
    <source>
        <dbReference type="ARBA" id="ARBA00022741"/>
    </source>
</evidence>
<dbReference type="Proteomes" id="UP000285744">
    <property type="component" value="Unassembled WGS sequence"/>
</dbReference>
<evidence type="ECO:0000256" key="13">
    <source>
        <dbReference type="SAM" id="MobiDB-lite"/>
    </source>
</evidence>
<evidence type="ECO:0000256" key="11">
    <source>
        <dbReference type="ARBA" id="ARBA00023102"/>
    </source>
</evidence>
<evidence type="ECO:0000313" key="15">
    <source>
        <dbReference type="EMBL" id="RKF25544.1"/>
    </source>
</evidence>
<protein>
    <recommendedName>
        <fullName evidence="4">ATP phosphoribosyltransferase</fullName>
        <ecNumber evidence="4">2.4.2.17</ecNumber>
    </recommendedName>
</protein>
<dbReference type="UniPathway" id="UPA00031">
    <property type="reaction ID" value="UER00006"/>
</dbReference>
<proteinExistence type="predicted"/>
<sequence length="295" mass="31423">MCASRWATPWGRARWCCSPSSRRSSRSGRWSTRWSRSRTSAPECVGDQGRCGGQAAVIVAVPSPSSRLYGPVADIVGSRFAGLDEAHPRSLWHRSGADSLIQCRGFDIPELVASGAVDIGITGYDVCVEWCLANDQALTLRALPPARTSFVTYCTVAGRKPRTIYTEYPAITQAWMASCANLRPMRIVRLHGAAEGLIRADDNGAGVLLVTSGQTLAANGLDVEVPLLATDVCVVTRTASLSEVTLIDLRALPVLPLPSFCEATGGASGEPSPRQTRRRAASMTRESPGGPLRGA</sequence>